<evidence type="ECO:0000256" key="5">
    <source>
        <dbReference type="SAM" id="SignalP"/>
    </source>
</evidence>
<keyword evidence="2" id="KW-0813">Transport</keyword>
<dbReference type="RefSeq" id="WP_059350906.1">
    <property type="nucleotide sequence ID" value="NZ_LDYG01000026.1"/>
</dbReference>
<dbReference type="GO" id="GO:0043190">
    <property type="term" value="C:ATP-binding cassette (ABC) transporter complex"/>
    <property type="evidence" value="ECO:0007669"/>
    <property type="project" value="InterPro"/>
</dbReference>
<evidence type="ECO:0000256" key="1">
    <source>
        <dbReference type="ARBA" id="ARBA00004236"/>
    </source>
</evidence>
<comment type="caution">
    <text evidence="7">The sequence shown here is derived from an EMBL/GenBank/DDBJ whole genome shotgun (WGS) entry which is preliminary data.</text>
</comment>
<evidence type="ECO:0000259" key="6">
    <source>
        <dbReference type="Pfam" id="PF04069"/>
    </source>
</evidence>
<dbReference type="Proteomes" id="UP000074108">
    <property type="component" value="Unassembled WGS sequence"/>
</dbReference>
<dbReference type="PANTHER" id="PTHR47737:SF1">
    <property type="entry name" value="GLYCINE BETAINE_PROLINE BETAINE TRANSPORT SYSTEM PERMEASE PROTEIN PROW"/>
    <property type="match status" value="1"/>
</dbReference>
<dbReference type="GO" id="GO:0015871">
    <property type="term" value="P:choline transport"/>
    <property type="evidence" value="ECO:0007669"/>
    <property type="project" value="TreeGrafter"/>
</dbReference>
<comment type="subcellular location">
    <subcellularLocation>
        <location evidence="1">Cell membrane</location>
    </subcellularLocation>
</comment>
<accession>A0A147K970</accession>
<evidence type="ECO:0000313" key="8">
    <source>
        <dbReference type="Proteomes" id="UP000074108"/>
    </source>
</evidence>
<keyword evidence="4" id="KW-0472">Membrane</keyword>
<gene>
    <name evidence="7" type="ORF">Q75_07230</name>
</gene>
<dbReference type="Pfam" id="PF04069">
    <property type="entry name" value="OpuAC"/>
    <property type="match status" value="1"/>
</dbReference>
<reference evidence="7 8" key="1">
    <citation type="journal article" date="2016" name="Front. Microbiol.">
        <title>Microevolution Analysis of Bacillus coahuilensis Unveils Differences in Phosphorus Acquisition Strategies and Their Regulation.</title>
        <authorList>
            <person name="Gomez-Lunar Z."/>
            <person name="Hernandez-Gonzalez I."/>
            <person name="Rodriguez-Torres M.D."/>
            <person name="Souza V."/>
            <person name="Olmedo-Alvarez G."/>
        </authorList>
    </citation>
    <scope>NUCLEOTIDE SEQUENCE [LARGE SCALE GENOMIC DNA]</scope>
    <source>
        <strain evidence="8">p1.1.43</strain>
    </source>
</reference>
<dbReference type="STRING" id="1150625.Q75_07230"/>
<organism evidence="7 8">
    <name type="scientific">Bacillus coahuilensis p1.1.43</name>
    <dbReference type="NCBI Taxonomy" id="1150625"/>
    <lineage>
        <taxon>Bacteria</taxon>
        <taxon>Bacillati</taxon>
        <taxon>Bacillota</taxon>
        <taxon>Bacilli</taxon>
        <taxon>Bacillales</taxon>
        <taxon>Bacillaceae</taxon>
        <taxon>Bacillus</taxon>
    </lineage>
</organism>
<dbReference type="SUPFAM" id="SSF53850">
    <property type="entry name" value="Periplasmic binding protein-like II"/>
    <property type="match status" value="1"/>
</dbReference>
<feature type="domain" description="ABC-type glycine betaine transport system substrate-binding" evidence="6">
    <location>
        <begin position="32"/>
        <end position="274"/>
    </location>
</feature>
<dbReference type="InterPro" id="IPR007210">
    <property type="entry name" value="ABC_Gly_betaine_transp_sub-bd"/>
</dbReference>
<evidence type="ECO:0000256" key="4">
    <source>
        <dbReference type="ARBA" id="ARBA00023136"/>
    </source>
</evidence>
<evidence type="ECO:0000313" key="7">
    <source>
        <dbReference type="EMBL" id="KUP06864.1"/>
    </source>
</evidence>
<dbReference type="CDD" id="cd13639">
    <property type="entry name" value="PBP2_OpuAC_like"/>
    <property type="match status" value="1"/>
</dbReference>
<dbReference type="EMBL" id="LDYG01000026">
    <property type="protein sequence ID" value="KUP06864.1"/>
    <property type="molecule type" value="Genomic_DNA"/>
</dbReference>
<sequence>MKKKTMTLASMTIAAGMLLGACSEETSSSKGELEFAINNWAENVAVSNMWKVVLEEKGYEVKLTELEKAGVWTSVAEGDVDIAPEAWLPFTDEPFYKEYKDSIITGDSWYEGTGLGIAVPTYMSEVTTLEDLSNVSSELDGKIFGIEAGTSLMDISGTMLEEYNLDYELVQSSEPAMITELKKAMDDESPVAVTLWNPHWAFAEYDIKYLEDPKGVYGEPDNIHYLAREGFDKDYPEVFDAFEAWELNDDQLGTLMKYIEDSSPEEGAKKWVEENQDLITSWME</sequence>
<dbReference type="GO" id="GO:0005275">
    <property type="term" value="F:amine transmembrane transporter activity"/>
    <property type="evidence" value="ECO:0007669"/>
    <property type="project" value="TreeGrafter"/>
</dbReference>
<feature type="chain" id="PRO_5039076321" evidence="5">
    <location>
        <begin position="21"/>
        <end position="284"/>
    </location>
</feature>
<evidence type="ECO:0000256" key="2">
    <source>
        <dbReference type="ARBA" id="ARBA00022448"/>
    </source>
</evidence>
<dbReference type="PROSITE" id="PS51257">
    <property type="entry name" value="PROKAR_LIPOPROTEIN"/>
    <property type="match status" value="1"/>
</dbReference>
<dbReference type="Gene3D" id="3.40.190.10">
    <property type="entry name" value="Periplasmic binding protein-like II"/>
    <property type="match status" value="1"/>
</dbReference>
<dbReference type="AlphaFoldDB" id="A0A147K970"/>
<feature type="signal peptide" evidence="5">
    <location>
        <begin position="1"/>
        <end position="20"/>
    </location>
</feature>
<dbReference type="PANTHER" id="PTHR47737">
    <property type="entry name" value="GLYCINE BETAINE/PROLINE BETAINE TRANSPORT SYSTEM PERMEASE PROTEIN PROW"/>
    <property type="match status" value="1"/>
</dbReference>
<keyword evidence="3" id="KW-1003">Cell membrane</keyword>
<dbReference type="GO" id="GO:0015226">
    <property type="term" value="F:carnitine transmembrane transporter activity"/>
    <property type="evidence" value="ECO:0007669"/>
    <property type="project" value="TreeGrafter"/>
</dbReference>
<dbReference type="Gene3D" id="3.40.190.100">
    <property type="entry name" value="Glycine betaine-binding periplasmic protein, domain 2"/>
    <property type="match status" value="1"/>
</dbReference>
<dbReference type="GO" id="GO:0031460">
    <property type="term" value="P:glycine betaine transport"/>
    <property type="evidence" value="ECO:0007669"/>
    <property type="project" value="TreeGrafter"/>
</dbReference>
<keyword evidence="8" id="KW-1185">Reference proteome</keyword>
<dbReference type="PATRIC" id="fig|1150625.3.peg.1516"/>
<proteinExistence type="predicted"/>
<dbReference type="OrthoDB" id="9787902at2"/>
<evidence type="ECO:0000256" key="3">
    <source>
        <dbReference type="ARBA" id="ARBA00022475"/>
    </source>
</evidence>
<name>A0A147K970_9BACI</name>
<keyword evidence="5" id="KW-0732">Signal</keyword>
<protein>
    <submittedName>
        <fullName evidence="7">Glycine/betaine ABC transporter</fullName>
    </submittedName>
</protein>